<keyword evidence="5" id="KW-0479">Metal-binding</keyword>
<name>A0A914XZG4_9BILA</name>
<dbReference type="PROSITE" id="PS50016">
    <property type="entry name" value="ZF_PHD_2"/>
    <property type="match status" value="1"/>
</dbReference>
<dbReference type="InterPro" id="IPR002717">
    <property type="entry name" value="HAT_MYST-type"/>
</dbReference>
<sequence length="776" mass="89838">MQSTSKSPTIIRENVIKRLSNLGENPEASGEKTKEALSKLKAHQDYDINSGDEDGTDSDTEIKSLKLTNKLNSRFGSSLKRKNPKSLPISKSKGSKRPKKSSPKKSSRKSQGDSPVKTRSNIWEAGKLSNLVHCLICEQSNDPFIRCRLCENRFHPECIQITSPFLQPKDSWRCFDCLWCAECTMYISDHNNVQCNRCGRAYHGTCKPPGTVLWYPFKFWRCGDCLRRSKTEEEMQFFCHRQIARKMKPIAAKDKTLKIVLLSKKKLSSHGINNIRRLTTKTVELPLEETQNVIILPDEVDEKLKEEVKERELAIKKVNKKLIQEMSKLALKFAENPSKEQESEAKELTEKYSQTLVNNKEDEPFILPYQELWPNKNFNKDDEKNFYQQVIKLKSPVKRSSNIKAKNSRAKVGESRLNKSSSLSHGKQMYSYLSQFAFKNALERYVKAKQNALVIAEVENEILNEWTSQLRYDETFLQYLHFGPKYIIPVKKRLPAFDSSIKNAPLVFVCQKCFELTLSPSKFCIHLNICKYSHPPGNEIYRDTLLKPSGKNLIISFFEVHGMKDMDYCSRMCIVASGLLPAKAVTREVDLFTFYILTEFDEDAGFVPVGFFSKELKPSFNNNLSCLLVFNQYRSSGYGKLLVDLSYELSKREDKFGSPEHPLSNDGLHLYRSYWIAKIFEYLRQHRNDRKISFDDISKETYIHIDDIVSTLLSCRMIKQSESQKYVVDCCKAWFSDLRLLRRQAINPKKLNWQPEITPGEEHKKYYVCSSDEDEK</sequence>
<dbReference type="Gene3D" id="3.40.630.30">
    <property type="match status" value="1"/>
</dbReference>
<evidence type="ECO:0000256" key="4">
    <source>
        <dbReference type="ARBA" id="ARBA00022679"/>
    </source>
</evidence>
<evidence type="ECO:0000256" key="11">
    <source>
        <dbReference type="ARBA" id="ARBA00023242"/>
    </source>
</evidence>
<keyword evidence="7" id="KW-0862">Zinc</keyword>
<reference evidence="19" key="1">
    <citation type="submission" date="2022-11" db="UniProtKB">
        <authorList>
            <consortium name="WormBaseParasite"/>
        </authorList>
    </citation>
    <scope>IDENTIFICATION</scope>
</reference>
<comment type="subcellular location">
    <subcellularLocation>
        <location evidence="1">Nucleus</location>
    </subcellularLocation>
</comment>
<dbReference type="InterPro" id="IPR011011">
    <property type="entry name" value="Znf_FYVE_PHD"/>
</dbReference>
<dbReference type="Gene3D" id="3.30.40.10">
    <property type="entry name" value="Zinc/RING finger domain, C3HC4 (zinc finger)"/>
    <property type="match status" value="1"/>
</dbReference>
<dbReference type="GO" id="GO:0035267">
    <property type="term" value="C:NuA4 histone acetyltransferase complex"/>
    <property type="evidence" value="ECO:0007669"/>
    <property type="project" value="TreeGrafter"/>
</dbReference>
<dbReference type="Pfam" id="PF01853">
    <property type="entry name" value="MOZ_SAS"/>
    <property type="match status" value="1"/>
</dbReference>
<dbReference type="GO" id="GO:0008270">
    <property type="term" value="F:zinc ion binding"/>
    <property type="evidence" value="ECO:0007669"/>
    <property type="project" value="UniProtKB-KW"/>
</dbReference>
<evidence type="ECO:0000313" key="19">
    <source>
        <dbReference type="WBParaSite" id="PSU_v2.g11045.t1"/>
    </source>
</evidence>
<dbReference type="InterPro" id="IPR050603">
    <property type="entry name" value="MYST_HAT"/>
</dbReference>
<evidence type="ECO:0000256" key="6">
    <source>
        <dbReference type="ARBA" id="ARBA00022771"/>
    </source>
</evidence>
<dbReference type="SUPFAM" id="SSF57903">
    <property type="entry name" value="FYVE/PHD zinc finger"/>
    <property type="match status" value="2"/>
</dbReference>
<keyword evidence="4" id="KW-0808">Transferase</keyword>
<dbReference type="SMART" id="SM00249">
    <property type="entry name" value="PHD"/>
    <property type="match status" value="2"/>
</dbReference>
<dbReference type="WBParaSite" id="PSU_v2.g11045.t1">
    <property type="protein sequence ID" value="PSU_v2.g11045.t1"/>
    <property type="gene ID" value="PSU_v2.g11045"/>
</dbReference>
<evidence type="ECO:0000256" key="13">
    <source>
        <dbReference type="PIRSR" id="PIRSR602717-51"/>
    </source>
</evidence>
<dbReference type="Gene3D" id="1.10.10.10">
    <property type="entry name" value="Winged helix-like DNA-binding domain superfamily/Winged helix DNA-binding domain"/>
    <property type="match status" value="1"/>
</dbReference>
<evidence type="ECO:0000256" key="3">
    <source>
        <dbReference type="ARBA" id="ARBA00013184"/>
    </source>
</evidence>
<feature type="compositionally biased region" description="Basic residues" evidence="15">
    <location>
        <begin position="93"/>
        <end position="108"/>
    </location>
</feature>
<protein>
    <recommendedName>
        <fullName evidence="3">histone acetyltransferase</fullName>
        <ecNumber evidence="3">2.3.1.48</ecNumber>
    </recommendedName>
</protein>
<keyword evidence="9" id="KW-0805">Transcription regulation</keyword>
<keyword evidence="8" id="KW-0007">Acetylation</keyword>
<dbReference type="SUPFAM" id="SSF55729">
    <property type="entry name" value="Acyl-CoA N-acyltransferases (Nat)"/>
    <property type="match status" value="1"/>
</dbReference>
<feature type="region of interest" description="Disordered" evidence="15">
    <location>
        <begin position="17"/>
        <end position="119"/>
    </location>
</feature>
<feature type="compositionally biased region" description="Basic and acidic residues" evidence="15">
    <location>
        <begin position="29"/>
        <end position="46"/>
    </location>
</feature>
<keyword evidence="18" id="KW-1185">Reference proteome</keyword>
<keyword evidence="12" id="KW-0012">Acyltransferase</keyword>
<dbReference type="PROSITE" id="PS51726">
    <property type="entry name" value="MYST_HAT"/>
    <property type="match status" value="1"/>
</dbReference>
<evidence type="ECO:0000256" key="5">
    <source>
        <dbReference type="ARBA" id="ARBA00022723"/>
    </source>
</evidence>
<dbReference type="CDD" id="cd15489">
    <property type="entry name" value="PHD_SF"/>
    <property type="match status" value="2"/>
</dbReference>
<evidence type="ECO:0000256" key="14">
    <source>
        <dbReference type="PROSITE-ProRule" id="PRU00146"/>
    </source>
</evidence>
<evidence type="ECO:0000256" key="1">
    <source>
        <dbReference type="ARBA" id="ARBA00004123"/>
    </source>
</evidence>
<evidence type="ECO:0000256" key="8">
    <source>
        <dbReference type="ARBA" id="ARBA00022990"/>
    </source>
</evidence>
<dbReference type="InterPro" id="IPR001965">
    <property type="entry name" value="Znf_PHD"/>
</dbReference>
<feature type="domain" description="MYST-type HAT" evidence="17">
    <location>
        <begin position="448"/>
        <end position="755"/>
    </location>
</feature>
<dbReference type="PANTHER" id="PTHR10615:SF219">
    <property type="entry name" value="HISTONE ACETYLTRANSFERASE KAT5"/>
    <property type="match status" value="1"/>
</dbReference>
<evidence type="ECO:0000259" key="17">
    <source>
        <dbReference type="PROSITE" id="PS51726"/>
    </source>
</evidence>
<dbReference type="InterPro" id="IPR019787">
    <property type="entry name" value="Znf_PHD-finger"/>
</dbReference>
<evidence type="ECO:0000256" key="7">
    <source>
        <dbReference type="ARBA" id="ARBA00022833"/>
    </source>
</evidence>
<proteinExistence type="inferred from homology"/>
<dbReference type="InterPro" id="IPR036388">
    <property type="entry name" value="WH-like_DNA-bd_sf"/>
</dbReference>
<dbReference type="EC" id="2.3.1.48" evidence="3"/>
<dbReference type="GO" id="GO:0046972">
    <property type="term" value="F:histone H4K16 acetyltransferase activity"/>
    <property type="evidence" value="ECO:0007669"/>
    <property type="project" value="TreeGrafter"/>
</dbReference>
<dbReference type="InterPro" id="IPR016181">
    <property type="entry name" value="Acyl_CoA_acyltransferase"/>
</dbReference>
<feature type="compositionally biased region" description="Polar residues" evidence="15">
    <location>
        <begin position="66"/>
        <end position="76"/>
    </location>
</feature>
<evidence type="ECO:0000313" key="18">
    <source>
        <dbReference type="Proteomes" id="UP000887577"/>
    </source>
</evidence>
<feature type="active site" description="Proton donor/acceptor" evidence="13">
    <location>
        <position position="660"/>
    </location>
</feature>
<evidence type="ECO:0000256" key="2">
    <source>
        <dbReference type="ARBA" id="ARBA00010107"/>
    </source>
</evidence>
<feature type="domain" description="PHD-type" evidence="16">
    <location>
        <begin position="131"/>
        <end position="180"/>
    </location>
</feature>
<dbReference type="InterPro" id="IPR013083">
    <property type="entry name" value="Znf_RING/FYVE/PHD"/>
</dbReference>
<dbReference type="GO" id="GO:0005634">
    <property type="term" value="C:nucleus"/>
    <property type="evidence" value="ECO:0007669"/>
    <property type="project" value="UniProtKB-SubCell"/>
</dbReference>
<accession>A0A914XZG4</accession>
<keyword evidence="11" id="KW-0539">Nucleus</keyword>
<evidence type="ECO:0000256" key="12">
    <source>
        <dbReference type="ARBA" id="ARBA00023315"/>
    </source>
</evidence>
<evidence type="ECO:0000259" key="16">
    <source>
        <dbReference type="PROSITE" id="PS50016"/>
    </source>
</evidence>
<feature type="compositionally biased region" description="Acidic residues" evidence="15">
    <location>
        <begin position="50"/>
        <end position="59"/>
    </location>
</feature>
<keyword evidence="10" id="KW-0804">Transcription</keyword>
<evidence type="ECO:0000256" key="9">
    <source>
        <dbReference type="ARBA" id="ARBA00023015"/>
    </source>
</evidence>
<evidence type="ECO:0000256" key="10">
    <source>
        <dbReference type="ARBA" id="ARBA00023163"/>
    </source>
</evidence>
<dbReference type="AlphaFoldDB" id="A0A914XZG4"/>
<evidence type="ECO:0000256" key="15">
    <source>
        <dbReference type="SAM" id="MobiDB-lite"/>
    </source>
</evidence>
<comment type="similarity">
    <text evidence="2">Belongs to the MYST (SAS/MOZ) family.</text>
</comment>
<dbReference type="PANTHER" id="PTHR10615">
    <property type="entry name" value="HISTONE ACETYLTRANSFERASE"/>
    <property type="match status" value="1"/>
</dbReference>
<dbReference type="GO" id="GO:0006355">
    <property type="term" value="P:regulation of DNA-templated transcription"/>
    <property type="evidence" value="ECO:0007669"/>
    <property type="project" value="InterPro"/>
</dbReference>
<organism evidence="18 19">
    <name type="scientific">Panagrolaimus superbus</name>
    <dbReference type="NCBI Taxonomy" id="310955"/>
    <lineage>
        <taxon>Eukaryota</taxon>
        <taxon>Metazoa</taxon>
        <taxon>Ecdysozoa</taxon>
        <taxon>Nematoda</taxon>
        <taxon>Chromadorea</taxon>
        <taxon>Rhabditida</taxon>
        <taxon>Tylenchina</taxon>
        <taxon>Panagrolaimomorpha</taxon>
        <taxon>Panagrolaimoidea</taxon>
        <taxon>Panagrolaimidae</taxon>
        <taxon>Panagrolaimus</taxon>
    </lineage>
</organism>
<dbReference type="Proteomes" id="UP000887577">
    <property type="component" value="Unplaced"/>
</dbReference>
<keyword evidence="6 14" id="KW-0863">Zinc-finger</keyword>